<dbReference type="PANTHER" id="PTHR45774:SF3">
    <property type="entry name" value="BTB (POZ) DOMAIN-CONTAINING 2B-RELATED"/>
    <property type="match status" value="1"/>
</dbReference>
<evidence type="ECO:0000313" key="2">
    <source>
        <dbReference type="EMBL" id="JAS91393.1"/>
    </source>
</evidence>
<reference evidence="2" key="1">
    <citation type="submission" date="2015-11" db="EMBL/GenBank/DDBJ databases">
        <title>De novo transcriptome assembly of four potential Pierce s Disease insect vectors from Arizona vineyards.</title>
        <authorList>
            <person name="Tassone E.E."/>
        </authorList>
    </citation>
    <scope>NUCLEOTIDE SEQUENCE</scope>
</reference>
<dbReference type="PANTHER" id="PTHR45774">
    <property type="entry name" value="BTB/POZ DOMAIN-CONTAINING"/>
    <property type="match status" value="1"/>
</dbReference>
<evidence type="ECO:0000259" key="1">
    <source>
        <dbReference type="SMART" id="SM00875"/>
    </source>
</evidence>
<dbReference type="SMART" id="SM00875">
    <property type="entry name" value="BACK"/>
    <property type="match status" value="1"/>
</dbReference>
<name>A0A1B6IWW8_9HEMI</name>
<dbReference type="AlphaFoldDB" id="A0A1B6IWW8"/>
<organism evidence="2">
    <name type="scientific">Homalodisca liturata</name>
    <dbReference type="NCBI Taxonomy" id="320908"/>
    <lineage>
        <taxon>Eukaryota</taxon>
        <taxon>Metazoa</taxon>
        <taxon>Ecdysozoa</taxon>
        <taxon>Arthropoda</taxon>
        <taxon>Hexapoda</taxon>
        <taxon>Insecta</taxon>
        <taxon>Pterygota</taxon>
        <taxon>Neoptera</taxon>
        <taxon>Paraneoptera</taxon>
        <taxon>Hemiptera</taxon>
        <taxon>Auchenorrhyncha</taxon>
        <taxon>Membracoidea</taxon>
        <taxon>Cicadellidae</taxon>
        <taxon>Cicadellinae</taxon>
        <taxon>Proconiini</taxon>
        <taxon>Homalodisca</taxon>
    </lineage>
</organism>
<dbReference type="Gene3D" id="1.25.40.420">
    <property type="match status" value="1"/>
</dbReference>
<dbReference type="SUPFAM" id="SSF54695">
    <property type="entry name" value="POZ domain"/>
    <property type="match status" value="1"/>
</dbReference>
<proteinExistence type="predicted"/>
<sequence length="444" mass="51041">LYCVAVKSCLPKQGTMAESIKYLLETKKAHDRHFIVGPNKVKIGVVTDLVVKCSDVLKAMLCDSEIRERGDVLMPDHHPDTIIIFLKFAYGAADSVTLSSDLRKWPAQTVLQVVDFAEKYNVAPLKQMAFNHFDHTLDNMNDFFLALHCVALYDATSLESAVLKVVQEKTQIVLAHAHFLLIDVESLILILKQNVLNVTEVELLKACLTWAVHKGKSKKDFNLRLTLEKPLRYIRLYNLTSEEFLTEVVPTGILTMQEIMNYSAAVKNKSFKGEVPFSNNIQKRFDPLVTETLTIDNNFYSVKSQNKIYQYKLCINNKNIKLKSLIFDGSVLDGYAYNNTYNNTRCVKICVYKCDLNGAIRDTYWNNTFYDNKEDRVQFDQQGLFELIAEHTYEFTIELNSTVPYTLYKSNRHCQGHKLEFGSFFCLSTNYCDILITKVQYTYN</sequence>
<dbReference type="InterPro" id="IPR011705">
    <property type="entry name" value="BACK"/>
</dbReference>
<feature type="non-terminal residue" evidence="2">
    <location>
        <position position="1"/>
    </location>
</feature>
<accession>A0A1B6IWW8</accession>
<dbReference type="GO" id="GO:0022008">
    <property type="term" value="P:neurogenesis"/>
    <property type="evidence" value="ECO:0007669"/>
    <property type="project" value="TreeGrafter"/>
</dbReference>
<protein>
    <recommendedName>
        <fullName evidence="1">BACK domain-containing protein</fullName>
    </recommendedName>
</protein>
<feature type="domain" description="BACK" evidence="1">
    <location>
        <begin position="144"/>
        <end position="249"/>
    </location>
</feature>
<dbReference type="EMBL" id="GECU01016313">
    <property type="protein sequence ID" value="JAS91393.1"/>
    <property type="molecule type" value="Transcribed_RNA"/>
</dbReference>
<dbReference type="GO" id="GO:0005829">
    <property type="term" value="C:cytosol"/>
    <property type="evidence" value="ECO:0007669"/>
    <property type="project" value="TreeGrafter"/>
</dbReference>
<dbReference type="Gene3D" id="3.30.710.10">
    <property type="entry name" value="Potassium Channel Kv1.1, Chain A"/>
    <property type="match status" value="1"/>
</dbReference>
<dbReference type="Pfam" id="PF07707">
    <property type="entry name" value="BACK"/>
    <property type="match status" value="1"/>
</dbReference>
<gene>
    <name evidence="2" type="ORF">g.47667</name>
</gene>
<dbReference type="InterPro" id="IPR011333">
    <property type="entry name" value="SKP1/BTB/POZ_sf"/>
</dbReference>